<dbReference type="GO" id="GO:0016747">
    <property type="term" value="F:acyltransferase activity, transferring groups other than amino-acyl groups"/>
    <property type="evidence" value="ECO:0007669"/>
    <property type="project" value="InterPro"/>
</dbReference>
<dbReference type="Proteomes" id="UP000193570">
    <property type="component" value="Unassembled WGS sequence"/>
</dbReference>
<reference evidence="4 5" key="1">
    <citation type="submission" date="2017-03" db="EMBL/GenBank/DDBJ databases">
        <authorList>
            <person name="Afonso C.L."/>
            <person name="Miller P.J."/>
            <person name="Scott M.A."/>
            <person name="Spackman E."/>
            <person name="Goraichik I."/>
            <person name="Dimitrov K.M."/>
            <person name="Suarez D.L."/>
            <person name="Swayne D.E."/>
        </authorList>
    </citation>
    <scope>NUCLEOTIDE SEQUENCE [LARGE SCALE GENOMIC DNA]</scope>
    <source>
        <strain evidence="4 5">CECT 8625</strain>
    </source>
</reference>
<dbReference type="PANTHER" id="PTHR43877">
    <property type="entry name" value="AMINOALKYLPHOSPHONATE N-ACETYLTRANSFERASE-RELATED-RELATED"/>
    <property type="match status" value="1"/>
</dbReference>
<feature type="domain" description="N-acetyltransferase" evidence="3">
    <location>
        <begin position="6"/>
        <end position="144"/>
    </location>
</feature>
<keyword evidence="5" id="KW-1185">Reference proteome</keyword>
<evidence type="ECO:0000256" key="1">
    <source>
        <dbReference type="ARBA" id="ARBA00022679"/>
    </source>
</evidence>
<accession>A0A1X6YE93</accession>
<organism evidence="4 5">
    <name type="scientific">Roseivivax jejudonensis</name>
    <dbReference type="NCBI Taxonomy" id="1529041"/>
    <lineage>
        <taxon>Bacteria</taxon>
        <taxon>Pseudomonadati</taxon>
        <taxon>Pseudomonadota</taxon>
        <taxon>Alphaproteobacteria</taxon>
        <taxon>Rhodobacterales</taxon>
        <taxon>Roseobacteraceae</taxon>
        <taxon>Roseivivax</taxon>
    </lineage>
</organism>
<dbReference type="AlphaFoldDB" id="A0A1X6YE93"/>
<dbReference type="SUPFAM" id="SSF55729">
    <property type="entry name" value="Acyl-CoA N-acyltransferases (Nat)"/>
    <property type="match status" value="1"/>
</dbReference>
<proteinExistence type="predicted"/>
<dbReference type="InterPro" id="IPR000182">
    <property type="entry name" value="GNAT_dom"/>
</dbReference>
<keyword evidence="1 4" id="KW-0808">Transferase</keyword>
<dbReference type="Pfam" id="PF00583">
    <property type="entry name" value="Acetyltransf_1"/>
    <property type="match status" value="1"/>
</dbReference>
<dbReference type="EMBL" id="FWFK01000001">
    <property type="protein sequence ID" value="SLN17949.1"/>
    <property type="molecule type" value="Genomic_DNA"/>
</dbReference>
<protein>
    <submittedName>
        <fullName evidence="4">Putative N-acetyltransferase YsnE</fullName>
        <ecNumber evidence="4">2.3.1.-</ecNumber>
    </submittedName>
</protein>
<gene>
    <name evidence="4" type="primary">ysnE</name>
    <name evidence="4" type="ORF">ROJ8625_00593</name>
</gene>
<dbReference type="InterPro" id="IPR016181">
    <property type="entry name" value="Acyl_CoA_acyltransferase"/>
</dbReference>
<dbReference type="Gene3D" id="3.40.630.30">
    <property type="match status" value="1"/>
</dbReference>
<dbReference type="InterPro" id="IPR050832">
    <property type="entry name" value="Bact_Acetyltransf"/>
</dbReference>
<evidence type="ECO:0000259" key="3">
    <source>
        <dbReference type="PROSITE" id="PS51186"/>
    </source>
</evidence>
<dbReference type="EC" id="2.3.1.-" evidence="4"/>
<evidence type="ECO:0000313" key="4">
    <source>
        <dbReference type="EMBL" id="SLN17949.1"/>
    </source>
</evidence>
<dbReference type="RefSeq" id="WP_234984148.1">
    <property type="nucleotide sequence ID" value="NZ_FWFK01000001.1"/>
</dbReference>
<sequence length="151" mass="15818">MSPDAPPVRALIEASHALMCALFPADENHMLDLDALAGPDVRLWGAEAEAEVLGCVALQRHAGYGEVKSLFVAPEARGLGLGRKLLLHVEAVAREEGFSLLRLETGNKLAAAGALYAQSGYRQRGPFGGYAANGSSVFYEKPLGGGARISG</sequence>
<evidence type="ECO:0000313" key="5">
    <source>
        <dbReference type="Proteomes" id="UP000193570"/>
    </source>
</evidence>
<evidence type="ECO:0000256" key="2">
    <source>
        <dbReference type="ARBA" id="ARBA00023315"/>
    </source>
</evidence>
<dbReference type="PANTHER" id="PTHR43877:SF2">
    <property type="entry name" value="AMINOALKYLPHOSPHONATE N-ACETYLTRANSFERASE-RELATED"/>
    <property type="match status" value="1"/>
</dbReference>
<keyword evidence="2 4" id="KW-0012">Acyltransferase</keyword>
<name>A0A1X6YE93_9RHOB</name>
<dbReference type="PROSITE" id="PS51186">
    <property type="entry name" value="GNAT"/>
    <property type="match status" value="1"/>
</dbReference>